<keyword evidence="5" id="KW-0134">Cell wall</keyword>
<evidence type="ECO:0000259" key="11">
    <source>
        <dbReference type="Pfam" id="PF01095"/>
    </source>
</evidence>
<dbReference type="AlphaFoldDB" id="A0A7J7CA30"/>
<evidence type="ECO:0000256" key="5">
    <source>
        <dbReference type="ARBA" id="ARBA00022512"/>
    </source>
</evidence>
<evidence type="ECO:0000256" key="9">
    <source>
        <dbReference type="PROSITE-ProRule" id="PRU10040"/>
    </source>
</evidence>
<comment type="pathway">
    <text evidence="2 10">Glycan metabolism; pectin degradation; 2-dehydro-3-deoxy-D-gluconate from pectin: step 1/5.</text>
</comment>
<name>A0A7J7CA30_TRIWF</name>
<dbReference type="EC" id="3.1.1.11" evidence="4 10"/>
<evidence type="ECO:0000256" key="10">
    <source>
        <dbReference type="RuleBase" id="RU000589"/>
    </source>
</evidence>
<evidence type="ECO:0000256" key="7">
    <source>
        <dbReference type="ARBA" id="ARBA00023085"/>
    </source>
</evidence>
<dbReference type="PROSITE" id="PS00503">
    <property type="entry name" value="PECTINESTERASE_2"/>
    <property type="match status" value="1"/>
</dbReference>
<organism evidence="12 13">
    <name type="scientific">Tripterygium wilfordii</name>
    <name type="common">Thunder God vine</name>
    <dbReference type="NCBI Taxonomy" id="458696"/>
    <lineage>
        <taxon>Eukaryota</taxon>
        <taxon>Viridiplantae</taxon>
        <taxon>Streptophyta</taxon>
        <taxon>Embryophyta</taxon>
        <taxon>Tracheophyta</taxon>
        <taxon>Spermatophyta</taxon>
        <taxon>Magnoliopsida</taxon>
        <taxon>eudicotyledons</taxon>
        <taxon>Gunneridae</taxon>
        <taxon>Pentapetalae</taxon>
        <taxon>rosids</taxon>
        <taxon>fabids</taxon>
        <taxon>Celastrales</taxon>
        <taxon>Celastraceae</taxon>
        <taxon>Tripterygium</taxon>
    </lineage>
</organism>
<dbReference type="InterPro" id="IPR011050">
    <property type="entry name" value="Pectin_lyase_fold/virulence"/>
</dbReference>
<gene>
    <name evidence="12" type="ORF">HS088_TW19G00627</name>
</gene>
<dbReference type="PANTHER" id="PTHR31321">
    <property type="entry name" value="ACYL-COA THIOESTER HYDROLASE YBHC-RELATED"/>
    <property type="match status" value="1"/>
</dbReference>
<dbReference type="UniPathway" id="UPA00545">
    <property type="reaction ID" value="UER00823"/>
</dbReference>
<dbReference type="GO" id="GO:0030599">
    <property type="term" value="F:pectinesterase activity"/>
    <property type="evidence" value="ECO:0007669"/>
    <property type="project" value="UniProtKB-UniRule"/>
</dbReference>
<comment type="caution">
    <text evidence="12">The sequence shown here is derived from an EMBL/GenBank/DDBJ whole genome shotgun (WGS) entry which is preliminary data.</text>
</comment>
<evidence type="ECO:0000313" key="12">
    <source>
        <dbReference type="EMBL" id="KAF5731024.1"/>
    </source>
</evidence>
<dbReference type="InterPro" id="IPR033131">
    <property type="entry name" value="Pectinesterase_Asp_AS"/>
</dbReference>
<proteinExistence type="inferred from homology"/>
<dbReference type="InterPro" id="IPR012334">
    <property type="entry name" value="Pectin_lyas_fold"/>
</dbReference>
<accession>A0A7J7CA30</accession>
<keyword evidence="7 10" id="KW-0063">Aspartyl esterase</keyword>
<protein>
    <recommendedName>
        <fullName evidence="4 10">Pectinesterase</fullName>
        <ecNumber evidence="4 10">3.1.1.11</ecNumber>
    </recommendedName>
</protein>
<dbReference type="InParanoid" id="A0A7J7CA30"/>
<evidence type="ECO:0000313" key="13">
    <source>
        <dbReference type="Proteomes" id="UP000593562"/>
    </source>
</evidence>
<evidence type="ECO:0000256" key="4">
    <source>
        <dbReference type="ARBA" id="ARBA00013229"/>
    </source>
</evidence>
<dbReference type="EMBL" id="JAAARO010000019">
    <property type="protein sequence ID" value="KAF5731024.1"/>
    <property type="molecule type" value="Genomic_DNA"/>
</dbReference>
<dbReference type="Gene3D" id="2.160.20.10">
    <property type="entry name" value="Single-stranded right-handed beta-helix, Pectin lyase-like"/>
    <property type="match status" value="1"/>
</dbReference>
<evidence type="ECO:0000256" key="1">
    <source>
        <dbReference type="ARBA" id="ARBA00004191"/>
    </source>
</evidence>
<comment type="similarity">
    <text evidence="3">Belongs to the pectinesterase family.</text>
</comment>
<dbReference type="Pfam" id="PF01095">
    <property type="entry name" value="Pectinesterase"/>
    <property type="match status" value="1"/>
</dbReference>
<keyword evidence="6 10" id="KW-0378">Hydrolase</keyword>
<reference evidence="12 13" key="1">
    <citation type="journal article" date="2020" name="Nat. Commun.">
        <title>Genome of Tripterygium wilfordii and identification of cytochrome P450 involved in triptolide biosynthesis.</title>
        <authorList>
            <person name="Tu L."/>
            <person name="Su P."/>
            <person name="Zhang Z."/>
            <person name="Gao L."/>
            <person name="Wang J."/>
            <person name="Hu T."/>
            <person name="Zhou J."/>
            <person name="Zhang Y."/>
            <person name="Zhao Y."/>
            <person name="Liu Y."/>
            <person name="Song Y."/>
            <person name="Tong Y."/>
            <person name="Lu Y."/>
            <person name="Yang J."/>
            <person name="Xu C."/>
            <person name="Jia M."/>
            <person name="Peters R.J."/>
            <person name="Huang L."/>
            <person name="Gao W."/>
        </authorList>
    </citation>
    <scope>NUCLEOTIDE SEQUENCE [LARGE SCALE GENOMIC DNA]</scope>
    <source>
        <strain evidence="13">cv. XIE 37</strain>
        <tissue evidence="12">Leaf</tissue>
    </source>
</reference>
<sequence length="238" mass="25321">MSTKNAIVSIYAAVATILLISPIVISHDTTPIPADAAQVSNWFKANVKSLGERKATLDPALAAAEASVKVIKVSKSGGQFKTINEAIKSIPSGNKQRVIISIGPGEYKEKVTIDRSKPFVTLYGAPNAMPTIVYSGTAAQYGTVNSATLITESDYFVAANIIVKNSAPRPDGKRKGAQAVAARISGDKSAMYNCKLIGFQDTLCDDKGLHFFKDCLITGTVDFIFGNAKSLYLKEGLL</sequence>
<dbReference type="PANTHER" id="PTHR31321:SF87">
    <property type="entry name" value="PECTINESTERASE 63-RELATED"/>
    <property type="match status" value="1"/>
</dbReference>
<dbReference type="Proteomes" id="UP000593562">
    <property type="component" value="Unassembled WGS sequence"/>
</dbReference>
<dbReference type="SUPFAM" id="SSF51126">
    <property type="entry name" value="Pectin lyase-like"/>
    <property type="match status" value="1"/>
</dbReference>
<dbReference type="InterPro" id="IPR000070">
    <property type="entry name" value="Pectinesterase_cat"/>
</dbReference>
<feature type="domain" description="Pectinesterase catalytic" evidence="11">
    <location>
        <begin position="74"/>
        <end position="231"/>
    </location>
</feature>
<comment type="subcellular location">
    <subcellularLocation>
        <location evidence="1">Secreted</location>
        <location evidence="1">Cell wall</location>
    </subcellularLocation>
</comment>
<dbReference type="GO" id="GO:0045490">
    <property type="term" value="P:pectin catabolic process"/>
    <property type="evidence" value="ECO:0007669"/>
    <property type="project" value="UniProtKB-UniRule"/>
</dbReference>
<evidence type="ECO:0000256" key="2">
    <source>
        <dbReference type="ARBA" id="ARBA00005184"/>
    </source>
</evidence>
<keyword evidence="5" id="KW-0964">Secreted</keyword>
<feature type="active site" evidence="9">
    <location>
        <position position="222"/>
    </location>
</feature>
<evidence type="ECO:0000256" key="8">
    <source>
        <dbReference type="ARBA" id="ARBA00047928"/>
    </source>
</evidence>
<comment type="catalytic activity">
    <reaction evidence="8 10">
        <text>[(1-&gt;4)-alpha-D-galacturonosyl methyl ester](n) + n H2O = [(1-&gt;4)-alpha-D-galacturonosyl](n) + n methanol + n H(+)</text>
        <dbReference type="Rhea" id="RHEA:22380"/>
        <dbReference type="Rhea" id="RHEA-COMP:14570"/>
        <dbReference type="Rhea" id="RHEA-COMP:14573"/>
        <dbReference type="ChEBI" id="CHEBI:15377"/>
        <dbReference type="ChEBI" id="CHEBI:15378"/>
        <dbReference type="ChEBI" id="CHEBI:17790"/>
        <dbReference type="ChEBI" id="CHEBI:140522"/>
        <dbReference type="ChEBI" id="CHEBI:140523"/>
        <dbReference type="EC" id="3.1.1.11"/>
    </reaction>
</comment>
<dbReference type="GO" id="GO:0042545">
    <property type="term" value="P:cell wall modification"/>
    <property type="evidence" value="ECO:0007669"/>
    <property type="project" value="UniProtKB-UniRule"/>
</dbReference>
<evidence type="ECO:0000256" key="3">
    <source>
        <dbReference type="ARBA" id="ARBA00008891"/>
    </source>
</evidence>
<evidence type="ECO:0000256" key="6">
    <source>
        <dbReference type="ARBA" id="ARBA00022801"/>
    </source>
</evidence>
<keyword evidence="13" id="KW-1185">Reference proteome</keyword>